<protein>
    <submittedName>
        <fullName evidence="1">Uncharacterized protein</fullName>
    </submittedName>
</protein>
<gene>
    <name evidence="1" type="ORF">PUP29_03030</name>
</gene>
<accession>A0AAU8AAL7</accession>
<dbReference type="AlphaFoldDB" id="A0AAU8AAL7"/>
<organism evidence="1">
    <name type="scientific">Christensenella massiliensis</name>
    <dbReference type="NCBI Taxonomy" id="1805714"/>
    <lineage>
        <taxon>Bacteria</taxon>
        <taxon>Bacillati</taxon>
        <taxon>Bacillota</taxon>
        <taxon>Clostridia</taxon>
        <taxon>Christensenellales</taxon>
        <taxon>Christensenellaceae</taxon>
        <taxon>Christensenella</taxon>
    </lineage>
</organism>
<dbReference type="EMBL" id="CP117826">
    <property type="protein sequence ID" value="XCC62910.1"/>
    <property type="molecule type" value="Genomic_DNA"/>
</dbReference>
<proteinExistence type="predicted"/>
<name>A0AAU8AAL7_9FIRM</name>
<dbReference type="RefSeq" id="WP_079547297.1">
    <property type="nucleotide sequence ID" value="NZ_CP117826.1"/>
</dbReference>
<reference evidence="1" key="1">
    <citation type="submission" date="2023-02" db="EMBL/GenBank/DDBJ databases">
        <title>Gut commensal Christensenella minuta modulates host metabolism via a new class of secondary bile acids.</title>
        <authorList>
            <person name="Liu C."/>
        </authorList>
    </citation>
    <scope>NUCLEOTIDE SEQUENCE</scope>
    <source>
        <strain evidence="1">CA70</strain>
    </source>
</reference>
<sequence length="204" mass="23496">MEKELAFFKIDGSYYGGDQNWHTHHMMKLGGCSAVCACEQCISAAKTFPALTGLYPFDPERVSKDDFLRFFEKMFRYIHPGIGGLTSIDKFERMFLKYAHAAGVDLALEKLDGHADVKQAGRFVQEAISYGVPVMYLMLKHADAAFDEFEWHWFNLTGFKTQEEKMDVSFATWGRRCTFDFMRAWDTGKFWRGGMLRIAKSCLK</sequence>
<evidence type="ECO:0000313" key="1">
    <source>
        <dbReference type="EMBL" id="XCC62910.1"/>
    </source>
</evidence>